<dbReference type="EMBL" id="CAJNJA010054797">
    <property type="protein sequence ID" value="CAE7853757.1"/>
    <property type="molecule type" value="Genomic_DNA"/>
</dbReference>
<protein>
    <submittedName>
        <fullName evidence="3">Uncharacterized protein</fullName>
    </submittedName>
</protein>
<organism evidence="3 4">
    <name type="scientific">Symbiodinium necroappetens</name>
    <dbReference type="NCBI Taxonomy" id="1628268"/>
    <lineage>
        <taxon>Eukaryota</taxon>
        <taxon>Sar</taxon>
        <taxon>Alveolata</taxon>
        <taxon>Dinophyceae</taxon>
        <taxon>Suessiales</taxon>
        <taxon>Symbiodiniaceae</taxon>
        <taxon>Symbiodinium</taxon>
    </lineage>
</organism>
<feature type="transmembrane region" description="Helical" evidence="2">
    <location>
        <begin position="6"/>
        <end position="27"/>
    </location>
</feature>
<gene>
    <name evidence="3" type="ORF">SNEC2469_LOCUS26677</name>
</gene>
<keyword evidence="2" id="KW-1133">Transmembrane helix</keyword>
<evidence type="ECO:0000256" key="1">
    <source>
        <dbReference type="SAM" id="MobiDB-lite"/>
    </source>
</evidence>
<keyword evidence="2" id="KW-0472">Membrane</keyword>
<keyword evidence="2" id="KW-0812">Transmembrane</keyword>
<evidence type="ECO:0000256" key="2">
    <source>
        <dbReference type="SAM" id="Phobius"/>
    </source>
</evidence>
<reference evidence="3" key="1">
    <citation type="submission" date="2021-02" db="EMBL/GenBank/DDBJ databases">
        <authorList>
            <person name="Dougan E. K."/>
            <person name="Rhodes N."/>
            <person name="Thang M."/>
            <person name="Chan C."/>
        </authorList>
    </citation>
    <scope>NUCLEOTIDE SEQUENCE</scope>
</reference>
<dbReference type="AlphaFoldDB" id="A0A813A7N4"/>
<dbReference type="Proteomes" id="UP000601435">
    <property type="component" value="Unassembled WGS sequence"/>
</dbReference>
<dbReference type="OrthoDB" id="411874at2759"/>
<keyword evidence="4" id="KW-1185">Reference proteome</keyword>
<accession>A0A813A7N4</accession>
<evidence type="ECO:0000313" key="3">
    <source>
        <dbReference type="EMBL" id="CAE7853757.1"/>
    </source>
</evidence>
<name>A0A813A7N4_9DINO</name>
<proteinExistence type="predicted"/>
<feature type="region of interest" description="Disordered" evidence="1">
    <location>
        <begin position="378"/>
        <end position="422"/>
    </location>
</feature>
<evidence type="ECO:0000313" key="4">
    <source>
        <dbReference type="Proteomes" id="UP000601435"/>
    </source>
</evidence>
<comment type="caution">
    <text evidence="3">The sequence shown here is derived from an EMBL/GenBank/DDBJ whole genome shotgun (WGS) entry which is preliminary data.</text>
</comment>
<feature type="compositionally biased region" description="Low complexity" evidence="1">
    <location>
        <begin position="409"/>
        <end position="419"/>
    </location>
</feature>
<sequence length="546" mass="60942">MDNVAFLITVSVVYASVIWFLPVPIVFNWKCLFPGAPSHSTADATVQARLQEHKKNWPDWIPVFTRSGEAYFLLWSALRLGIPGAWAKPTYEDLHLWSLLIVLAAFRWSCRPSIKRSLWQRRLVSTAFSIAFSITQVDMPRQIGHVNGVAYVGISLFIGDPWFGLATYAACCPLKLVLAIHRSTFVMGVTSELAKELLWYVTNDVVTCIFVFSILQHIDILLSNVLQTTVDLEHQIRETEKSMQERGHLLSATRRLLSVACDCCEQLSENFEVMQPSQNVLALLHIKNPEEDSQLEPGISSLPLRQYICDDDLERFAQFMAASHESQAASSLHLCMRTCSGSPFEAQIFHVKIPDTNRPHLIGIRSAVAEMTSIPEHSVLEAQSGPQGRMAPGGPARDRVRSIPRSRRSQGSASSRSSGSVGGPKITEILLTVNPSEAYDVESLQVSFCPRGAKLTSWISTRSLCLVEGFLQHHLNCWQHAKQSTETCKKVHFRVAEVPDCFAAAEMSVAEICEAETGEDLPRSMRLLLRGISHRQSTPSRHHAED</sequence>